<feature type="coiled-coil region" evidence="1">
    <location>
        <begin position="122"/>
        <end position="184"/>
    </location>
</feature>
<evidence type="ECO:0000256" key="1">
    <source>
        <dbReference type="SAM" id="Coils"/>
    </source>
</evidence>
<dbReference type="Proteomes" id="UP001519460">
    <property type="component" value="Unassembled WGS sequence"/>
</dbReference>
<dbReference type="EMBL" id="JACVVK020000013">
    <property type="protein sequence ID" value="KAK7504788.1"/>
    <property type="molecule type" value="Genomic_DNA"/>
</dbReference>
<keyword evidence="1" id="KW-0175">Coiled coil</keyword>
<feature type="region of interest" description="Disordered" evidence="2">
    <location>
        <begin position="274"/>
        <end position="302"/>
    </location>
</feature>
<protein>
    <submittedName>
        <fullName evidence="3">Uncharacterized protein</fullName>
    </submittedName>
</protein>
<name>A0ABD0LZ90_9CAEN</name>
<accession>A0ABD0LZ90</accession>
<evidence type="ECO:0000313" key="4">
    <source>
        <dbReference type="Proteomes" id="UP001519460"/>
    </source>
</evidence>
<feature type="region of interest" description="Disordered" evidence="2">
    <location>
        <begin position="217"/>
        <end position="239"/>
    </location>
</feature>
<comment type="caution">
    <text evidence="3">The sequence shown here is derived from an EMBL/GenBank/DDBJ whole genome shotgun (WGS) entry which is preliminary data.</text>
</comment>
<reference evidence="3 4" key="1">
    <citation type="journal article" date="2023" name="Sci. Data">
        <title>Genome assembly of the Korean intertidal mud-creeper Batillaria attramentaria.</title>
        <authorList>
            <person name="Patra A.K."/>
            <person name="Ho P.T."/>
            <person name="Jun S."/>
            <person name="Lee S.J."/>
            <person name="Kim Y."/>
            <person name="Won Y.J."/>
        </authorList>
    </citation>
    <scope>NUCLEOTIDE SEQUENCE [LARGE SCALE GENOMIC DNA]</scope>
    <source>
        <strain evidence="3">Wonlab-2016</strain>
    </source>
</reference>
<evidence type="ECO:0000313" key="3">
    <source>
        <dbReference type="EMBL" id="KAK7504788.1"/>
    </source>
</evidence>
<evidence type="ECO:0000256" key="2">
    <source>
        <dbReference type="SAM" id="MobiDB-lite"/>
    </source>
</evidence>
<organism evidence="3 4">
    <name type="scientific">Batillaria attramentaria</name>
    <dbReference type="NCBI Taxonomy" id="370345"/>
    <lineage>
        <taxon>Eukaryota</taxon>
        <taxon>Metazoa</taxon>
        <taxon>Spiralia</taxon>
        <taxon>Lophotrochozoa</taxon>
        <taxon>Mollusca</taxon>
        <taxon>Gastropoda</taxon>
        <taxon>Caenogastropoda</taxon>
        <taxon>Sorbeoconcha</taxon>
        <taxon>Cerithioidea</taxon>
        <taxon>Batillariidae</taxon>
        <taxon>Batillaria</taxon>
    </lineage>
</organism>
<sequence>MGNPCLGTKHRQDASAGGGQGISVGLILGQMSLCRRVCLQTMGDRLTIKVSPFSSPTHCPVCMRLEKEAGLRKELEVLQMGGERSNAAWAGLGLAREERVGDAVLCCHLPCACSHHNHATELSLAKERIQQLESLYATQKAENERLKRVNRELEEKAESAELQINSISREYRALLEEKEVYEEKSLSVPVSLGNRPKEINSLKQRHHELLEQHAKSALQSPGEATPLGQLGQGTDQSQGFAEEGETAGFLNPFPCRLELIFSSLHPADRLNLNPYQPGNLDNPAGQSPYRTHANGGLTGDLR</sequence>
<proteinExistence type="predicted"/>
<keyword evidence="4" id="KW-1185">Reference proteome</keyword>
<gene>
    <name evidence="3" type="ORF">BaRGS_00003816</name>
</gene>
<dbReference type="AlphaFoldDB" id="A0ABD0LZ90"/>